<dbReference type="Proteomes" id="UP000007110">
    <property type="component" value="Unassembled WGS sequence"/>
</dbReference>
<dbReference type="InterPro" id="IPR005814">
    <property type="entry name" value="Aminotrans_3"/>
</dbReference>
<evidence type="ECO:0000256" key="3">
    <source>
        <dbReference type="RuleBase" id="RU003560"/>
    </source>
</evidence>
<reference evidence="6" key="1">
    <citation type="submission" date="2015-02" db="EMBL/GenBank/DDBJ databases">
        <title>Genome sequencing for Strongylocentrotus purpuratus.</title>
        <authorList>
            <person name="Murali S."/>
            <person name="Liu Y."/>
            <person name="Vee V."/>
            <person name="English A."/>
            <person name="Wang M."/>
            <person name="Skinner E."/>
            <person name="Han Y."/>
            <person name="Muzny D.M."/>
            <person name="Worley K.C."/>
            <person name="Gibbs R.A."/>
        </authorList>
    </citation>
    <scope>NUCLEOTIDE SEQUENCE</scope>
</reference>
<dbReference type="CDD" id="cd00610">
    <property type="entry name" value="OAT_like"/>
    <property type="match status" value="1"/>
</dbReference>
<evidence type="ECO:0000256" key="2">
    <source>
        <dbReference type="ARBA" id="ARBA00022898"/>
    </source>
</evidence>
<feature type="compositionally biased region" description="Acidic residues" evidence="4">
    <location>
        <begin position="419"/>
        <end position="432"/>
    </location>
</feature>
<evidence type="ECO:0000256" key="4">
    <source>
        <dbReference type="SAM" id="MobiDB-lite"/>
    </source>
</evidence>
<evidence type="ECO:0000256" key="1">
    <source>
        <dbReference type="ARBA" id="ARBA00008954"/>
    </source>
</evidence>
<feature type="region of interest" description="Disordered" evidence="4">
    <location>
        <begin position="359"/>
        <end position="432"/>
    </location>
</feature>
<dbReference type="GeneID" id="588990"/>
<dbReference type="Gene3D" id="3.90.1150.10">
    <property type="entry name" value="Aspartate Aminotransferase, domain 1"/>
    <property type="match status" value="1"/>
</dbReference>
<comment type="similarity">
    <text evidence="1 3">Belongs to the class-III pyridoxal-phosphate-dependent aminotransferase family.</text>
</comment>
<accession>A0A7M7HFH7</accession>
<dbReference type="RefSeq" id="XP_011662383.2">
    <property type="nucleotide sequence ID" value="XM_011664081.2"/>
</dbReference>
<dbReference type="PANTHER" id="PTHR45688:SF13">
    <property type="entry name" value="ALANINE--GLYOXYLATE AMINOTRANSFERASE 2-LIKE"/>
    <property type="match status" value="1"/>
</dbReference>
<dbReference type="EnsemblMetazoa" id="XM_011664081">
    <property type="protein sequence ID" value="XP_011662383"/>
    <property type="gene ID" value="LOC588990"/>
</dbReference>
<dbReference type="KEGG" id="spu:588990"/>
<dbReference type="GO" id="GO:0030170">
    <property type="term" value="F:pyridoxal phosphate binding"/>
    <property type="evidence" value="ECO:0007669"/>
    <property type="project" value="InterPro"/>
</dbReference>
<keyword evidence="6" id="KW-1185">Reference proteome</keyword>
<organism evidence="5 6">
    <name type="scientific">Strongylocentrotus purpuratus</name>
    <name type="common">Purple sea urchin</name>
    <dbReference type="NCBI Taxonomy" id="7668"/>
    <lineage>
        <taxon>Eukaryota</taxon>
        <taxon>Metazoa</taxon>
        <taxon>Echinodermata</taxon>
        <taxon>Eleutherozoa</taxon>
        <taxon>Echinozoa</taxon>
        <taxon>Echinoidea</taxon>
        <taxon>Euechinoidea</taxon>
        <taxon>Echinacea</taxon>
        <taxon>Camarodonta</taxon>
        <taxon>Echinidea</taxon>
        <taxon>Strongylocentrotidae</taxon>
        <taxon>Strongylocentrotus</taxon>
    </lineage>
</organism>
<reference evidence="5" key="2">
    <citation type="submission" date="2021-01" db="UniProtKB">
        <authorList>
            <consortium name="EnsemblMetazoa"/>
        </authorList>
    </citation>
    <scope>IDENTIFICATION</scope>
</reference>
<keyword evidence="2 3" id="KW-0663">Pyridoxal phosphate</keyword>
<protein>
    <submittedName>
        <fullName evidence="5">Uncharacterized protein</fullName>
    </submittedName>
</protein>
<proteinExistence type="inferred from homology"/>
<name>A0A7M7HFH7_STRPU</name>
<dbReference type="Pfam" id="PF00202">
    <property type="entry name" value="Aminotran_3"/>
    <property type="match status" value="1"/>
</dbReference>
<evidence type="ECO:0000313" key="5">
    <source>
        <dbReference type="EnsemblMetazoa" id="XP_011662383"/>
    </source>
</evidence>
<dbReference type="InterPro" id="IPR015422">
    <property type="entry name" value="PyrdxlP-dep_Trfase_small"/>
</dbReference>
<sequence>MIKCSEANDLALRLVHRHTGSSDMVILDHAYHGHTSSVIDISPYKFAKPTMDGKKEWIHVAPVPDTYRGKYRDVAVAGVKYANEVKKVIKRAEANGRKIGGFILESMQSCGGQIIYPPGYMREAFSHVKEAGGLTICDEVQVGFGRVGTHFWAFQTQGDDIVPDIVTMGKPMGNGHPIAAVITTKEIADSLGRGKHQYFNTYGGNPVSCAIGMAVLDVIRDDKLQEHATRTGNLLMNKVRDLAKKYPLIGDVRGWGMFLGIELVQDRSTKMPATAEAEYTIKRLREMHILFSSEGPFENILKFKPPMVFDEGNVNDLIKALTVIFSELKKKGPLKIPSNHFLNQPIWQARMKGLDIEEDEENGSKNEGRGGGGVKRKASVGTPETSSSGVESPLVLSDDETENTSMMDRKKKMKLTVEKEEEEEEIDQNEMD</sequence>
<dbReference type="Gene3D" id="3.40.640.10">
    <property type="entry name" value="Type I PLP-dependent aspartate aminotransferase-like (Major domain)"/>
    <property type="match status" value="1"/>
</dbReference>
<dbReference type="AlphaFoldDB" id="A0A7M7HFH7"/>
<evidence type="ECO:0000313" key="6">
    <source>
        <dbReference type="Proteomes" id="UP000007110"/>
    </source>
</evidence>
<dbReference type="PANTHER" id="PTHR45688">
    <property type="match status" value="1"/>
</dbReference>
<dbReference type="SUPFAM" id="SSF53383">
    <property type="entry name" value="PLP-dependent transferases"/>
    <property type="match status" value="1"/>
</dbReference>
<dbReference type="InterPro" id="IPR015424">
    <property type="entry name" value="PyrdxlP-dep_Trfase"/>
</dbReference>
<dbReference type="InterPro" id="IPR015421">
    <property type="entry name" value="PyrdxlP-dep_Trfase_major"/>
</dbReference>
<dbReference type="GO" id="GO:0008483">
    <property type="term" value="F:transaminase activity"/>
    <property type="evidence" value="ECO:0007669"/>
    <property type="project" value="InterPro"/>
</dbReference>